<dbReference type="AlphaFoldDB" id="A0A9W6PA83"/>
<dbReference type="EC" id="3.4.-.-" evidence="8"/>
<evidence type="ECO:0000256" key="1">
    <source>
        <dbReference type="ARBA" id="ARBA00008136"/>
    </source>
</evidence>
<accession>A0A9W6PA83</accession>
<dbReference type="GO" id="GO:0106300">
    <property type="term" value="P:protein-DNA covalent cross-linking repair"/>
    <property type="evidence" value="ECO:0007669"/>
    <property type="project" value="InterPro"/>
</dbReference>
<dbReference type="EMBL" id="BSQG01000018">
    <property type="protein sequence ID" value="GLU50515.1"/>
    <property type="molecule type" value="Genomic_DNA"/>
</dbReference>
<reference evidence="10" key="1">
    <citation type="submission" date="2023-02" db="EMBL/GenBank/DDBJ databases">
        <title>Nocardiopsis ansamitocini NBRC 112285.</title>
        <authorList>
            <person name="Ichikawa N."/>
            <person name="Sato H."/>
            <person name="Tonouchi N."/>
        </authorList>
    </citation>
    <scope>NUCLEOTIDE SEQUENCE</scope>
    <source>
        <strain evidence="10">NBRC 112285</strain>
    </source>
</reference>
<evidence type="ECO:0000256" key="3">
    <source>
        <dbReference type="ARBA" id="ARBA00022763"/>
    </source>
</evidence>
<protein>
    <recommendedName>
        <fullName evidence="8">Abasic site processing protein</fullName>
        <ecNumber evidence="8">3.4.-.-</ecNumber>
    </recommendedName>
</protein>
<feature type="region of interest" description="Disordered" evidence="9">
    <location>
        <begin position="1"/>
        <end position="20"/>
    </location>
</feature>
<keyword evidence="2 8" id="KW-0645">Protease</keyword>
<dbReference type="GO" id="GO:0003697">
    <property type="term" value="F:single-stranded DNA binding"/>
    <property type="evidence" value="ECO:0007669"/>
    <property type="project" value="InterPro"/>
</dbReference>
<keyword evidence="3" id="KW-0227">DNA damage</keyword>
<sequence length="260" mass="27970">MSAPSGAGGGGPRVRGGAPGRTAAMCGRYVSARDDKDLVALFEVDDRIDGGWRPSWNVAPTQSVRVVFDLAEGPDGAAPRRLLRDVRWGLVPVWAKDPGIGSRMINARSETVTEKPSFRAAAARRRCVVPADGYYEWSTAGGTKVPYYLHPEDGGVLAFAGLYERWPVPEKADDDPDRWLWTCTILTGPATDALGHIHDRTPRIVPPDMVDAWLDPGVTDKEEVRGLVDAIPAPHLVPRRVGPAVGSVRNNGPGLVEPVG</sequence>
<evidence type="ECO:0000256" key="7">
    <source>
        <dbReference type="ARBA" id="ARBA00023239"/>
    </source>
</evidence>
<dbReference type="GO" id="GO:0006508">
    <property type="term" value="P:proteolysis"/>
    <property type="evidence" value="ECO:0007669"/>
    <property type="project" value="UniProtKB-KW"/>
</dbReference>
<dbReference type="GO" id="GO:0008233">
    <property type="term" value="F:peptidase activity"/>
    <property type="evidence" value="ECO:0007669"/>
    <property type="project" value="UniProtKB-KW"/>
</dbReference>
<evidence type="ECO:0000256" key="8">
    <source>
        <dbReference type="RuleBase" id="RU364100"/>
    </source>
</evidence>
<keyword evidence="11" id="KW-1185">Reference proteome</keyword>
<organism evidence="10 11">
    <name type="scientific">Nocardiopsis ansamitocini</name>
    <dbReference type="NCBI Taxonomy" id="1670832"/>
    <lineage>
        <taxon>Bacteria</taxon>
        <taxon>Bacillati</taxon>
        <taxon>Actinomycetota</taxon>
        <taxon>Actinomycetes</taxon>
        <taxon>Streptosporangiales</taxon>
        <taxon>Nocardiopsidaceae</taxon>
        <taxon>Nocardiopsis</taxon>
    </lineage>
</organism>
<evidence type="ECO:0000313" key="11">
    <source>
        <dbReference type="Proteomes" id="UP001165092"/>
    </source>
</evidence>
<keyword evidence="4 8" id="KW-0378">Hydrolase</keyword>
<feature type="compositionally biased region" description="Gly residues" evidence="9">
    <location>
        <begin position="1"/>
        <end position="19"/>
    </location>
</feature>
<evidence type="ECO:0000256" key="9">
    <source>
        <dbReference type="SAM" id="MobiDB-lite"/>
    </source>
</evidence>
<gene>
    <name evidence="10" type="ORF">Nans01_48660</name>
</gene>
<dbReference type="Pfam" id="PF02586">
    <property type="entry name" value="SRAP"/>
    <property type="match status" value="1"/>
</dbReference>
<evidence type="ECO:0000256" key="6">
    <source>
        <dbReference type="ARBA" id="ARBA00023125"/>
    </source>
</evidence>
<dbReference type="InterPro" id="IPR003738">
    <property type="entry name" value="SRAP"/>
</dbReference>
<keyword evidence="6" id="KW-0238">DNA-binding</keyword>
<evidence type="ECO:0000256" key="4">
    <source>
        <dbReference type="ARBA" id="ARBA00022801"/>
    </source>
</evidence>
<dbReference type="PANTHER" id="PTHR13604:SF0">
    <property type="entry name" value="ABASIC SITE PROCESSING PROTEIN HMCES"/>
    <property type="match status" value="1"/>
</dbReference>
<dbReference type="Proteomes" id="UP001165092">
    <property type="component" value="Unassembled WGS sequence"/>
</dbReference>
<dbReference type="PANTHER" id="PTHR13604">
    <property type="entry name" value="DC12-RELATED"/>
    <property type="match status" value="1"/>
</dbReference>
<dbReference type="Gene3D" id="3.90.1680.10">
    <property type="entry name" value="SOS response associated peptidase-like"/>
    <property type="match status" value="1"/>
</dbReference>
<name>A0A9W6PA83_9ACTN</name>
<dbReference type="SUPFAM" id="SSF143081">
    <property type="entry name" value="BB1717-like"/>
    <property type="match status" value="1"/>
</dbReference>
<evidence type="ECO:0000256" key="2">
    <source>
        <dbReference type="ARBA" id="ARBA00022670"/>
    </source>
</evidence>
<keyword evidence="7" id="KW-0456">Lyase</keyword>
<dbReference type="GO" id="GO:0016829">
    <property type="term" value="F:lyase activity"/>
    <property type="evidence" value="ECO:0007669"/>
    <property type="project" value="UniProtKB-KW"/>
</dbReference>
<dbReference type="InterPro" id="IPR036590">
    <property type="entry name" value="SRAP-like"/>
</dbReference>
<comment type="caution">
    <text evidence="10">The sequence shown here is derived from an EMBL/GenBank/DDBJ whole genome shotgun (WGS) entry which is preliminary data.</text>
</comment>
<proteinExistence type="inferred from homology"/>
<evidence type="ECO:0000313" key="10">
    <source>
        <dbReference type="EMBL" id="GLU50515.1"/>
    </source>
</evidence>
<comment type="similarity">
    <text evidence="1 8">Belongs to the SOS response-associated peptidase family.</text>
</comment>
<evidence type="ECO:0000256" key="5">
    <source>
        <dbReference type="ARBA" id="ARBA00023124"/>
    </source>
</evidence>
<keyword evidence="5" id="KW-0190">Covalent protein-DNA linkage</keyword>